<dbReference type="Proteomes" id="UP000197025">
    <property type="component" value="Unassembled WGS sequence"/>
</dbReference>
<evidence type="ECO:0000313" key="1">
    <source>
        <dbReference type="EMBL" id="SNB61644.1"/>
    </source>
</evidence>
<organism evidence="1 2">
    <name type="scientific">Thermoflexus hugenholtzii JAD2</name>
    <dbReference type="NCBI Taxonomy" id="877466"/>
    <lineage>
        <taxon>Bacteria</taxon>
        <taxon>Bacillati</taxon>
        <taxon>Chloroflexota</taxon>
        <taxon>Thermoflexia</taxon>
        <taxon>Thermoflexales</taxon>
        <taxon>Thermoflexaceae</taxon>
        <taxon>Thermoflexus</taxon>
    </lineage>
</organism>
<feature type="non-terminal residue" evidence="1">
    <location>
        <position position="1"/>
    </location>
</feature>
<evidence type="ECO:0008006" key="3">
    <source>
        <dbReference type="Google" id="ProtNLM"/>
    </source>
</evidence>
<dbReference type="RefSeq" id="WP_159461569.1">
    <property type="nucleotide sequence ID" value="NZ_FYEK01000015.1"/>
</dbReference>
<reference evidence="2" key="1">
    <citation type="submission" date="2017-06" db="EMBL/GenBank/DDBJ databases">
        <authorList>
            <person name="Varghese N."/>
            <person name="Submissions S."/>
        </authorList>
    </citation>
    <scope>NUCLEOTIDE SEQUENCE [LARGE SCALE GENOMIC DNA]</scope>
    <source>
        <strain evidence="2">JAD2</strain>
    </source>
</reference>
<sequence length="280" mass="30896">ETALQRLEEAFYAAAQAIEEGWIAPPLPTTPLAVDSTGAPLPNQFVLRFRAEGVDLPWSAACGPVALSMALSRLAGRPIPAQDVADRLIQVRQIPPEVAELPNGGRKATRYTSAADLLETAKKAYGVEGQKVDLDGSSSEAAWAALRDQITRPRTTVIALVTAKSHTTHWTDGWQGTDGTPAAAIVLTEKKHTGDGGILTGHAVPQAGETAHWVVIDRLEEREGERYVVINNPFHNRQERYRWDLFWRSINQEARRGSEWWIVRLEGEPNIPESKEEKTQ</sequence>
<dbReference type="AlphaFoldDB" id="A0A212QQ95"/>
<evidence type="ECO:0000313" key="2">
    <source>
        <dbReference type="Proteomes" id="UP000197025"/>
    </source>
</evidence>
<gene>
    <name evidence="1" type="ORF">SAMN02746019_00003630</name>
</gene>
<protein>
    <recommendedName>
        <fullName evidence="3">Peptidase_C39 like family protein</fullName>
    </recommendedName>
</protein>
<accession>A0A212QQ95</accession>
<name>A0A212QQ95_9CHLR</name>
<keyword evidence="2" id="KW-1185">Reference proteome</keyword>
<proteinExistence type="predicted"/>
<dbReference type="InParanoid" id="A0A212QQ95"/>
<dbReference type="EMBL" id="FYEK01000015">
    <property type="protein sequence ID" value="SNB61644.1"/>
    <property type="molecule type" value="Genomic_DNA"/>
</dbReference>